<dbReference type="OrthoDB" id="9813151at2"/>
<dbReference type="CDD" id="cd06225">
    <property type="entry name" value="HAMP"/>
    <property type="match status" value="1"/>
</dbReference>
<dbReference type="CDD" id="cd00082">
    <property type="entry name" value="HisKA"/>
    <property type="match status" value="1"/>
</dbReference>
<comment type="caution">
    <text evidence="14">The sequence shown here is derived from an EMBL/GenBank/DDBJ whole genome shotgun (WGS) entry which is preliminary data.</text>
</comment>
<evidence type="ECO:0000259" key="13">
    <source>
        <dbReference type="PROSITE" id="PS50885"/>
    </source>
</evidence>
<dbReference type="SMART" id="SM00387">
    <property type="entry name" value="HATPase_c"/>
    <property type="match status" value="1"/>
</dbReference>
<proteinExistence type="predicted"/>
<dbReference type="InterPro" id="IPR004358">
    <property type="entry name" value="Sig_transdc_His_kin-like_C"/>
</dbReference>
<dbReference type="AlphaFoldDB" id="A0A2H3P385"/>
<dbReference type="EC" id="2.7.13.3" evidence="3"/>
<dbReference type="SUPFAM" id="SSF47384">
    <property type="entry name" value="Homodimeric domain of signal transducing histidine kinase"/>
    <property type="match status" value="1"/>
</dbReference>
<name>A0A2H3P385_9BACT</name>
<keyword evidence="15" id="KW-1185">Reference proteome</keyword>
<evidence type="ECO:0000256" key="3">
    <source>
        <dbReference type="ARBA" id="ARBA00012438"/>
    </source>
</evidence>
<keyword evidence="5" id="KW-0808">Transferase</keyword>
<evidence type="ECO:0000256" key="4">
    <source>
        <dbReference type="ARBA" id="ARBA00022553"/>
    </source>
</evidence>
<accession>A0A2H3P385</accession>
<sequence length="480" mass="52969">MSSKSMNKAPSRISDLQVWKQYPLGWRLVAGYAVLFIGSVIVLGALAYGLLVYFLQQPDRAFMETQARQLAATYEAGGPQAMRRMLERNAADEQYQELVVRLTNDQGDTFFLHNPDNWQAPDLDRLAAADSPDTASWIPLGAAQDQDPIEAFALRISPARILQVGMDAPLSDEILRSMKWVFLASALPVLLIALIGGMLLAHRALRPLRTVVHTFETIIETGDVGKRAPVPEVQGEFAQLAHLFNQMLDRIERLVEGMRTTLDNVAHDLRTPMTRLRGQAELAVRSDSTTEDELRDALANTLNASDTVLEVLETILNVAEMETGTVSLQRSRMAVSDLAATVVDAYQFVADEKDITLTTDIPQPLFVQVDAGRMRQALANLLDNAVKYTPPGGRVTVQAAALPANDTYAARLTVRDTGMGIPAHEQPRIWDRLYRGDQSRTERGLGLGLSLVQAIVQAHEGRIEVESETNEGTAMHVWLP</sequence>
<keyword evidence="7" id="KW-0418">Kinase</keyword>
<evidence type="ECO:0000313" key="14">
    <source>
        <dbReference type="EMBL" id="PEN08742.1"/>
    </source>
</evidence>
<evidence type="ECO:0000256" key="9">
    <source>
        <dbReference type="ARBA" id="ARBA00023012"/>
    </source>
</evidence>
<keyword evidence="10 11" id="KW-0472">Membrane</keyword>
<keyword evidence="9" id="KW-0902">Two-component regulatory system</keyword>
<feature type="domain" description="Histidine kinase" evidence="12">
    <location>
        <begin position="264"/>
        <end position="480"/>
    </location>
</feature>
<dbReference type="InterPro" id="IPR036097">
    <property type="entry name" value="HisK_dim/P_sf"/>
</dbReference>
<dbReference type="Proteomes" id="UP000221024">
    <property type="component" value="Unassembled WGS sequence"/>
</dbReference>
<evidence type="ECO:0000256" key="2">
    <source>
        <dbReference type="ARBA" id="ARBA00004370"/>
    </source>
</evidence>
<evidence type="ECO:0000256" key="6">
    <source>
        <dbReference type="ARBA" id="ARBA00022692"/>
    </source>
</evidence>
<dbReference type="PANTHER" id="PTHR45436">
    <property type="entry name" value="SENSOR HISTIDINE KINASE YKOH"/>
    <property type="match status" value="1"/>
</dbReference>
<dbReference type="InterPro" id="IPR005467">
    <property type="entry name" value="His_kinase_dom"/>
</dbReference>
<comment type="subcellular location">
    <subcellularLocation>
        <location evidence="2">Membrane</location>
    </subcellularLocation>
</comment>
<keyword evidence="6 11" id="KW-0812">Transmembrane</keyword>
<dbReference type="PRINTS" id="PR00344">
    <property type="entry name" value="BCTRLSENSOR"/>
</dbReference>
<dbReference type="Pfam" id="PF00512">
    <property type="entry name" value="HisKA"/>
    <property type="match status" value="1"/>
</dbReference>
<dbReference type="SMART" id="SM00304">
    <property type="entry name" value="HAMP"/>
    <property type="match status" value="1"/>
</dbReference>
<dbReference type="Pfam" id="PF02518">
    <property type="entry name" value="HATPase_c"/>
    <property type="match status" value="1"/>
</dbReference>
<comment type="catalytic activity">
    <reaction evidence="1">
        <text>ATP + protein L-histidine = ADP + protein N-phospho-L-histidine.</text>
        <dbReference type="EC" id="2.7.13.3"/>
    </reaction>
</comment>
<evidence type="ECO:0000256" key="1">
    <source>
        <dbReference type="ARBA" id="ARBA00000085"/>
    </source>
</evidence>
<keyword evidence="4" id="KW-0597">Phosphoprotein</keyword>
<evidence type="ECO:0000256" key="5">
    <source>
        <dbReference type="ARBA" id="ARBA00022679"/>
    </source>
</evidence>
<dbReference type="Gene3D" id="6.10.340.10">
    <property type="match status" value="1"/>
</dbReference>
<reference evidence="14 15" key="1">
    <citation type="submission" date="2017-10" db="EMBL/GenBank/DDBJ databases">
        <title>Draft genome of Longimonas halophila.</title>
        <authorList>
            <person name="Goh K.M."/>
            <person name="Shamsir M.S."/>
            <person name="Lim S.W."/>
        </authorList>
    </citation>
    <scope>NUCLEOTIDE SEQUENCE [LARGE SCALE GENOMIC DNA]</scope>
    <source>
        <strain evidence="14 15">KCTC 42399</strain>
    </source>
</reference>
<evidence type="ECO:0000256" key="8">
    <source>
        <dbReference type="ARBA" id="ARBA00022989"/>
    </source>
</evidence>
<dbReference type="Pfam" id="PF00672">
    <property type="entry name" value="HAMP"/>
    <property type="match status" value="1"/>
</dbReference>
<evidence type="ECO:0000256" key="7">
    <source>
        <dbReference type="ARBA" id="ARBA00022777"/>
    </source>
</evidence>
<evidence type="ECO:0000259" key="12">
    <source>
        <dbReference type="PROSITE" id="PS50109"/>
    </source>
</evidence>
<dbReference type="InterPro" id="IPR050428">
    <property type="entry name" value="TCS_sensor_his_kinase"/>
</dbReference>
<keyword evidence="8 11" id="KW-1133">Transmembrane helix</keyword>
<dbReference type="InterPro" id="IPR036890">
    <property type="entry name" value="HATPase_C_sf"/>
</dbReference>
<dbReference type="FunFam" id="3.30.565.10:FF:000006">
    <property type="entry name" value="Sensor histidine kinase WalK"/>
    <property type="match status" value="1"/>
</dbReference>
<dbReference type="CDD" id="cd00075">
    <property type="entry name" value="HATPase"/>
    <property type="match status" value="1"/>
</dbReference>
<gene>
    <name evidence="14" type="ORF">CRI93_03010</name>
</gene>
<dbReference type="GO" id="GO:0005886">
    <property type="term" value="C:plasma membrane"/>
    <property type="evidence" value="ECO:0007669"/>
    <property type="project" value="TreeGrafter"/>
</dbReference>
<dbReference type="InterPro" id="IPR003594">
    <property type="entry name" value="HATPase_dom"/>
</dbReference>
<dbReference type="EMBL" id="PDEP01000002">
    <property type="protein sequence ID" value="PEN08742.1"/>
    <property type="molecule type" value="Genomic_DNA"/>
</dbReference>
<dbReference type="PROSITE" id="PS50109">
    <property type="entry name" value="HIS_KIN"/>
    <property type="match status" value="1"/>
</dbReference>
<protein>
    <recommendedName>
        <fullName evidence="3">histidine kinase</fullName>
        <ecNumber evidence="3">2.7.13.3</ecNumber>
    </recommendedName>
</protein>
<dbReference type="PANTHER" id="PTHR45436:SF5">
    <property type="entry name" value="SENSOR HISTIDINE KINASE TRCS"/>
    <property type="match status" value="1"/>
</dbReference>
<dbReference type="PROSITE" id="PS50885">
    <property type="entry name" value="HAMP"/>
    <property type="match status" value="1"/>
</dbReference>
<evidence type="ECO:0000256" key="11">
    <source>
        <dbReference type="SAM" id="Phobius"/>
    </source>
</evidence>
<feature type="transmembrane region" description="Helical" evidence="11">
    <location>
        <begin position="29"/>
        <end position="55"/>
    </location>
</feature>
<dbReference type="InterPro" id="IPR003660">
    <property type="entry name" value="HAMP_dom"/>
</dbReference>
<evidence type="ECO:0000256" key="10">
    <source>
        <dbReference type="ARBA" id="ARBA00023136"/>
    </source>
</evidence>
<dbReference type="Gene3D" id="1.10.287.130">
    <property type="match status" value="1"/>
</dbReference>
<dbReference type="SMART" id="SM00388">
    <property type="entry name" value="HisKA"/>
    <property type="match status" value="1"/>
</dbReference>
<dbReference type="SUPFAM" id="SSF55874">
    <property type="entry name" value="ATPase domain of HSP90 chaperone/DNA topoisomerase II/histidine kinase"/>
    <property type="match status" value="1"/>
</dbReference>
<dbReference type="Gene3D" id="3.30.565.10">
    <property type="entry name" value="Histidine kinase-like ATPase, C-terminal domain"/>
    <property type="match status" value="1"/>
</dbReference>
<feature type="domain" description="HAMP" evidence="13">
    <location>
        <begin position="202"/>
        <end position="256"/>
    </location>
</feature>
<organism evidence="14 15">
    <name type="scientific">Longimonas halophila</name>
    <dbReference type="NCBI Taxonomy" id="1469170"/>
    <lineage>
        <taxon>Bacteria</taxon>
        <taxon>Pseudomonadati</taxon>
        <taxon>Rhodothermota</taxon>
        <taxon>Rhodothermia</taxon>
        <taxon>Rhodothermales</taxon>
        <taxon>Salisaetaceae</taxon>
        <taxon>Longimonas</taxon>
    </lineage>
</organism>
<dbReference type="InterPro" id="IPR003661">
    <property type="entry name" value="HisK_dim/P_dom"/>
</dbReference>
<evidence type="ECO:0000313" key="15">
    <source>
        <dbReference type="Proteomes" id="UP000221024"/>
    </source>
</evidence>
<feature type="transmembrane region" description="Helical" evidence="11">
    <location>
        <begin position="180"/>
        <end position="201"/>
    </location>
</feature>
<dbReference type="GO" id="GO:0000155">
    <property type="term" value="F:phosphorelay sensor kinase activity"/>
    <property type="evidence" value="ECO:0007669"/>
    <property type="project" value="InterPro"/>
</dbReference>